<keyword evidence="5" id="KW-0119">Carbohydrate metabolism</keyword>
<accession>A0A1S6IQQ5</accession>
<dbReference type="GO" id="GO:0016829">
    <property type="term" value="F:lyase activity"/>
    <property type="evidence" value="ECO:0007669"/>
    <property type="project" value="UniProtKB-KW"/>
</dbReference>
<evidence type="ECO:0000313" key="6">
    <source>
        <dbReference type="EMBL" id="AQS53876.1"/>
    </source>
</evidence>
<reference evidence="6 7" key="1">
    <citation type="journal article" date="2014" name="Int. J. Syst. Evol. Microbiol.">
        <title>Jeotgalibaca dankookensis gen. nov., sp. nov., a member of the family Carnobacteriaceae, isolated from seujeot (Korean traditional food).</title>
        <authorList>
            <person name="Lee D.G."/>
            <person name="Trujillo M.E."/>
            <person name="Kang H."/>
            <person name="Ahn T.Y."/>
        </authorList>
    </citation>
    <scope>NUCLEOTIDE SEQUENCE [LARGE SCALE GENOMIC DNA]</scope>
    <source>
        <strain evidence="6 7">EX-07</strain>
    </source>
</reference>
<dbReference type="EMBL" id="CP019728">
    <property type="protein sequence ID" value="AQS53876.1"/>
    <property type="molecule type" value="Genomic_DNA"/>
</dbReference>
<dbReference type="Proteomes" id="UP000188993">
    <property type="component" value="Chromosome"/>
</dbReference>
<protein>
    <submittedName>
        <fullName evidence="6">KHG/KDPG aldolase</fullName>
    </submittedName>
</protein>
<comment type="subunit">
    <text evidence="3">Homotrimer.</text>
</comment>
<evidence type="ECO:0000256" key="1">
    <source>
        <dbReference type="ARBA" id="ARBA00004761"/>
    </source>
</evidence>
<dbReference type="RefSeq" id="WP_062470932.1">
    <property type="nucleotide sequence ID" value="NZ_BBYN01000023.1"/>
</dbReference>
<dbReference type="InterPro" id="IPR000887">
    <property type="entry name" value="Aldlse_KDPG_KHG"/>
</dbReference>
<comment type="pathway">
    <text evidence="1">Carbohydrate acid metabolism.</text>
</comment>
<evidence type="ECO:0000313" key="7">
    <source>
        <dbReference type="Proteomes" id="UP000188993"/>
    </source>
</evidence>
<evidence type="ECO:0000256" key="3">
    <source>
        <dbReference type="ARBA" id="ARBA00011233"/>
    </source>
</evidence>
<dbReference type="CDD" id="cd00452">
    <property type="entry name" value="KDPG_aldolase"/>
    <property type="match status" value="1"/>
</dbReference>
<dbReference type="InterPro" id="IPR013785">
    <property type="entry name" value="Aldolase_TIM"/>
</dbReference>
<evidence type="ECO:0000256" key="5">
    <source>
        <dbReference type="ARBA" id="ARBA00023277"/>
    </source>
</evidence>
<proteinExistence type="inferred from homology"/>
<dbReference type="NCBIfam" id="NF005119">
    <property type="entry name" value="PRK06552.1"/>
    <property type="match status" value="1"/>
</dbReference>
<dbReference type="STRING" id="708126.BW727_101509"/>
<dbReference type="AlphaFoldDB" id="A0A1S6IQQ5"/>
<dbReference type="SUPFAM" id="SSF51569">
    <property type="entry name" value="Aldolase"/>
    <property type="match status" value="1"/>
</dbReference>
<evidence type="ECO:0000256" key="4">
    <source>
        <dbReference type="ARBA" id="ARBA00023239"/>
    </source>
</evidence>
<keyword evidence="4" id="KW-0456">Lyase</keyword>
<dbReference type="KEGG" id="jda:BW727_101509"/>
<organism evidence="6 7">
    <name type="scientific">Jeotgalibaca dankookensis</name>
    <dbReference type="NCBI Taxonomy" id="708126"/>
    <lineage>
        <taxon>Bacteria</taxon>
        <taxon>Bacillati</taxon>
        <taxon>Bacillota</taxon>
        <taxon>Bacilli</taxon>
        <taxon>Lactobacillales</taxon>
        <taxon>Carnobacteriaceae</taxon>
        <taxon>Jeotgalibaca</taxon>
    </lineage>
</organism>
<dbReference type="PANTHER" id="PTHR30246:SF1">
    <property type="entry name" value="2-DEHYDRO-3-DEOXY-6-PHOSPHOGALACTONATE ALDOLASE-RELATED"/>
    <property type="match status" value="1"/>
</dbReference>
<keyword evidence="7" id="KW-1185">Reference proteome</keyword>
<dbReference type="Pfam" id="PF01081">
    <property type="entry name" value="Aldolase"/>
    <property type="match status" value="1"/>
</dbReference>
<comment type="similarity">
    <text evidence="2">Belongs to the KHG/KDPG aldolase family.</text>
</comment>
<dbReference type="PANTHER" id="PTHR30246">
    <property type="entry name" value="2-KETO-3-DEOXY-6-PHOSPHOGLUCONATE ALDOLASE"/>
    <property type="match status" value="1"/>
</dbReference>
<evidence type="ECO:0000256" key="2">
    <source>
        <dbReference type="ARBA" id="ARBA00006906"/>
    </source>
</evidence>
<name>A0A1S6IQQ5_9LACT</name>
<gene>
    <name evidence="6" type="primary">kdgA</name>
    <name evidence="6" type="ORF">BW727_101509</name>
</gene>
<dbReference type="Gene3D" id="3.20.20.70">
    <property type="entry name" value="Aldolase class I"/>
    <property type="match status" value="1"/>
</dbReference>
<dbReference type="NCBIfam" id="TIGR01182">
    <property type="entry name" value="eda"/>
    <property type="match status" value="1"/>
</dbReference>
<sequence>MSMKRDILSQLEKNFLFAVVRGSTQAEGYEVSKAVFEGGIKNIEVTFSTPNAEKVMRQLADEFADTDMVVGAGTVLDEVAARIAILNGSKFVVSPSFNKKIARICNIYTIPYLPGCGTITEVSQALEAGCEVVKLFPGGLLGPGFIKDLHGPIPWVEAMPSGGVSLDNMDQWIASGAWSVGVGSALTKNLKDGGYGAVTASAKEFADKLTSIRTN</sequence>
<dbReference type="OrthoDB" id="9802667at2"/>